<dbReference type="GO" id="GO:0016504">
    <property type="term" value="F:peptidase activator activity"/>
    <property type="evidence" value="ECO:0007669"/>
    <property type="project" value="InterPro"/>
</dbReference>
<dbReference type="InterPro" id="IPR035309">
    <property type="entry name" value="PSME4"/>
</dbReference>
<keyword evidence="5" id="KW-0677">Repeat</keyword>
<feature type="domain" description="Proteasome activator complex subunit 4-like HEAT repeat-like" evidence="12">
    <location>
        <begin position="1337"/>
        <end position="1608"/>
    </location>
</feature>
<dbReference type="PANTHER" id="PTHR32170">
    <property type="entry name" value="PROTEASOME ACTIVATOR COMPLEX SUBUNIT 4"/>
    <property type="match status" value="1"/>
</dbReference>
<dbReference type="GO" id="GO:0005829">
    <property type="term" value="C:cytosol"/>
    <property type="evidence" value="ECO:0007669"/>
    <property type="project" value="TreeGrafter"/>
</dbReference>
<dbReference type="Pfam" id="PF16507">
    <property type="entry name" value="HEAT_PSME4_mid"/>
    <property type="match status" value="1"/>
</dbReference>
<evidence type="ECO:0000256" key="3">
    <source>
        <dbReference type="ARBA" id="ARBA00005739"/>
    </source>
</evidence>
<feature type="region of interest" description="Disordered" evidence="9">
    <location>
        <begin position="264"/>
        <end position="287"/>
    </location>
</feature>
<evidence type="ECO:0000256" key="1">
    <source>
        <dbReference type="ARBA" id="ARBA00004324"/>
    </source>
</evidence>
<evidence type="ECO:0000256" key="7">
    <source>
        <dbReference type="ARBA" id="ARBA00023204"/>
    </source>
</evidence>
<dbReference type="InterPro" id="IPR016024">
    <property type="entry name" value="ARM-type_fold"/>
</dbReference>
<dbReference type="GO" id="GO:0070628">
    <property type="term" value="F:proteasome binding"/>
    <property type="evidence" value="ECO:0007669"/>
    <property type="project" value="InterPro"/>
</dbReference>
<accession>A0A9P5XZG9</accession>
<evidence type="ECO:0000256" key="2">
    <source>
        <dbReference type="ARBA" id="ARBA00004496"/>
    </source>
</evidence>
<dbReference type="GO" id="GO:0016607">
    <property type="term" value="C:nuclear speck"/>
    <property type="evidence" value="ECO:0007669"/>
    <property type="project" value="UniProtKB-SubCell"/>
</dbReference>
<evidence type="ECO:0000256" key="8">
    <source>
        <dbReference type="ARBA" id="ARBA00023242"/>
    </source>
</evidence>
<dbReference type="Pfam" id="PF23096">
    <property type="entry name" value="HEAT_PSME4"/>
    <property type="match status" value="1"/>
</dbReference>
<reference evidence="13" key="1">
    <citation type="submission" date="2020-11" db="EMBL/GenBank/DDBJ databases">
        <authorList>
            <consortium name="DOE Joint Genome Institute"/>
            <person name="Ahrendt S."/>
            <person name="Riley R."/>
            <person name="Andreopoulos W."/>
            <person name="Labutti K."/>
            <person name="Pangilinan J."/>
            <person name="Ruiz-Duenas F.J."/>
            <person name="Barrasa J.M."/>
            <person name="Sanchez-Garcia M."/>
            <person name="Camarero S."/>
            <person name="Miyauchi S."/>
            <person name="Serrano A."/>
            <person name="Linde D."/>
            <person name="Babiker R."/>
            <person name="Drula E."/>
            <person name="Ayuso-Fernandez I."/>
            <person name="Pacheco R."/>
            <person name="Padilla G."/>
            <person name="Ferreira P."/>
            <person name="Barriuso J."/>
            <person name="Kellner H."/>
            <person name="Castanera R."/>
            <person name="Alfaro M."/>
            <person name="Ramirez L."/>
            <person name="Pisabarro A.G."/>
            <person name="Kuo A."/>
            <person name="Tritt A."/>
            <person name="Lipzen A."/>
            <person name="He G."/>
            <person name="Yan M."/>
            <person name="Ng V."/>
            <person name="Cullen D."/>
            <person name="Martin F."/>
            <person name="Rosso M.-N."/>
            <person name="Henrissat B."/>
            <person name="Hibbett D."/>
            <person name="Martinez A.T."/>
            <person name="Grigoriev I.V."/>
        </authorList>
    </citation>
    <scope>NUCLEOTIDE SEQUENCE</scope>
    <source>
        <strain evidence="13">CBS 247.69</strain>
    </source>
</reference>
<dbReference type="Gene3D" id="1.25.10.10">
    <property type="entry name" value="Leucine-rich Repeat Variant"/>
    <property type="match status" value="1"/>
</dbReference>
<sequence length="2020" mass="230635">MALPDVSLLNINERHSPLTPGYPEAGKDERDMQRFKTYASSLPYSVEPHSRMIEMLDFIILRIVQCIEAEDYDTGLLQWDSMLSYWSMLKYPIPKDRRIKLAKVYFHVSTLPGMSAQLVATCADTFNALTKSKEKVTIKDMRLPWKPLYEILKQDLFLTRRQFEYTQLSWCMGFITSHARRFFHPAAIEEMLSTFVPLIDGTKLDSVLSTQYYLLTFLPLSHPQSYLPMLFRMWESMNSYMYDERMLHFLSMLVETHVSPEASDPKNILEIPDDERSQGEGRPCWSQDDIKEHSTWTGIYKDVGIFSEHEWNHLMCKCLASMEIPLADSGSLTTGPSADGQAGFEIGRLPKPNWRIHSLARIIVYSMASDGSPAPVSNTPTPFFSPLPSGMNTPQIQTSTLGEFLAAPLGKPTYTHKQMYLAGSKALDSLARLIASTEGFFHPSNSGAWTNDLSAFIKYIVYDFNKRWHEEQRPHCKTPKHRRLTKHMKRELVKSLRTVTLLAMFSQDSTTVSNIQSCLKSMSIMEPDLILTPILERAVPSLEALVETQRTIAVIKALGAVAPAIVSRDVHYPGAKHLVPILELLIPGIDLNDPSKTLCTTAFLVEISQFIKFGDLTIDRLPLTLDSEPTLPSGRNIALPSFSLDELDGSFTDLGSRLTEYEEDALLQDSTGSFPEWITSFIRRVIQLLDNLPEEGIDGSAGGATEVQVVDAVTGACSQICVHLSEPLYDLVLNMVFNYASTNVRSNAVRAVHQLVECVANADPVKTLAKFFPFCSQNIRLELENGASSLRTTSVSSPLPSDATLHWNLAILRGTVYNDGRAILKYKDELLELLKLLHAKTFSKRGYSWSGNLLSSTLLTLSHTYPLENKFANPDEWDSDEFRANHHRHWGKLYKPEEVSWHVPNEEELDFVLRIFKEIVEPTLSILEGLLISYIKTISYIIHAASVIRDSVWRNDFCRHLSFVQHAFSGIPTLIKEIITSEELSEATLTSDILDEIPEMIASIEAVNSGFCLTDPSDSRYQFMTLLRQRFGTFLHDASMSLRQQGEENTVDAVDMLVSAIRTYMLEYGDSRDSYLFNEEQYISEKNVARQYAHQKVWPRAVHIRRARYHHSARLRWNSIERRRGSLEDALIDDIVQWSLWHYAVIRRQTVLESICEVYDGVRRRALPFLFEALGPGTDDDRMKGALWTLNSSFLGKYAISEPKLAPQIIKSLLLCQHNEKPSVQDCVSSVSENCLSSFLEPNYLVFGVPKPALESALSDLKHVLGIETTSDVVVGRCRAKRIERIRSNNEVINSNICSILEIANSPKTHWRYAIFATRCLRTLVRRDAPQNPSQMEYFLEKTHDDHPTIRYYAQRAIMKTTRNIKLRTFCVTAADLALTRNHNPLIRNVTVEHSTRTTNDFLARFKASPDVSRGGRTPIFQDSDPPGWVTWKDSVTLYLPPDDIHSTFQPWDPDSSSAVATVRKITTSSSYWEKLTSYYSEENHETTMTQDNVSCVKSIFQLLEDEPLEALKPTIEKLVADKDQNTQRAAAELIAGVIGGSKHWPIKKQKELWEWFSPLMKVIFRQNIKTDTLSIWVSFLEYVFYHTDPRRVWPLVKYILQEFHDVDYNAEMTFDAIKVLSLFRAFYEELGRKFIPWADDVVDRCWAEIDSGHDDVRAYVGEILAFTEKIKWQPKPSLPSTEVFVKECRVVPSDFDIMGMRGAYHKKRILDLAARFSIWREERIPGVRAFQSTFDRVGIVVCKWLFQSVHDVHAISTFDYILPLMPELFRFTEVHDNDELASRASSLLVRMCGVTPPVPLVNPILDAIFEAIQKSPSWRVRLKALPLVQVFYFRQVPLISEIKIVEILEVLCQCLDDEVVEVREMAATTLSGILRLSPRRSVITLKDRFVRLAKNSHIPPRQNEGYNKAIRQRHAAILGICALVDSYPYTVEKWMPELLTNVLAEHTYDPIPISTTVRRCASNFKRTHQDTWHEDSQRFDEHQLAALSTLLTGSSYCMLMWIYSGVEPLLIYHQTHNLT</sequence>
<dbReference type="InterPro" id="IPR011989">
    <property type="entry name" value="ARM-like"/>
</dbReference>
<dbReference type="SUPFAM" id="SSF48371">
    <property type="entry name" value="ARM repeat"/>
    <property type="match status" value="2"/>
</dbReference>
<evidence type="ECO:0000259" key="12">
    <source>
        <dbReference type="Pfam" id="PF23096"/>
    </source>
</evidence>
<dbReference type="EMBL" id="MU150316">
    <property type="protein sequence ID" value="KAF9459447.1"/>
    <property type="molecule type" value="Genomic_DNA"/>
</dbReference>
<evidence type="ECO:0000313" key="13">
    <source>
        <dbReference type="EMBL" id="KAF9459447.1"/>
    </source>
</evidence>
<keyword evidence="7" id="KW-0234">DNA repair</keyword>
<keyword evidence="14" id="KW-1185">Reference proteome</keyword>
<feature type="domain" description="Proteasome activator Blm10 middle HEAT repeats region" evidence="11">
    <location>
        <begin position="430"/>
        <end position="975"/>
    </location>
</feature>
<comment type="caution">
    <text evidence="13">The sequence shown here is derived from an EMBL/GenBank/DDBJ whole genome shotgun (WGS) entry which is preliminary data.</text>
</comment>
<protein>
    <recommendedName>
        <fullName evidence="15">Proteasome activator complex subunit 4</fullName>
    </recommendedName>
</protein>
<evidence type="ECO:0000256" key="6">
    <source>
        <dbReference type="ARBA" id="ARBA00022763"/>
    </source>
</evidence>
<organism evidence="13 14">
    <name type="scientific">Collybia nuda</name>
    <dbReference type="NCBI Taxonomy" id="64659"/>
    <lineage>
        <taxon>Eukaryota</taxon>
        <taxon>Fungi</taxon>
        <taxon>Dikarya</taxon>
        <taxon>Basidiomycota</taxon>
        <taxon>Agaricomycotina</taxon>
        <taxon>Agaricomycetes</taxon>
        <taxon>Agaricomycetidae</taxon>
        <taxon>Agaricales</taxon>
        <taxon>Tricholomatineae</taxon>
        <taxon>Clitocybaceae</taxon>
        <taxon>Collybia</taxon>
    </lineage>
</organism>
<dbReference type="InterPro" id="IPR032430">
    <property type="entry name" value="Blm10_mid"/>
</dbReference>
<proteinExistence type="inferred from homology"/>
<feature type="domain" description="Proteasome activator complex subunit 4 C-terminal" evidence="10">
    <location>
        <begin position="1912"/>
        <end position="1998"/>
    </location>
</feature>
<dbReference type="InterPro" id="IPR055455">
    <property type="entry name" value="HEAT_PSME4"/>
</dbReference>
<evidence type="ECO:0008006" key="15">
    <source>
        <dbReference type="Google" id="ProtNLM"/>
    </source>
</evidence>
<keyword evidence="6" id="KW-0227">DNA damage</keyword>
<comment type="subcellular location">
    <subcellularLocation>
        <location evidence="2">Cytoplasm</location>
    </subcellularLocation>
    <subcellularLocation>
        <location evidence="1">Nucleus speckle</location>
    </subcellularLocation>
</comment>
<keyword evidence="4" id="KW-0963">Cytoplasm</keyword>
<comment type="similarity">
    <text evidence="3">Belongs to the BLM10 family.</text>
</comment>
<dbReference type="OrthoDB" id="17907at2759"/>
<name>A0A9P5XZG9_9AGAR</name>
<gene>
    <name evidence="13" type="ORF">BDZ94DRAFT_1381760</name>
</gene>
<dbReference type="Pfam" id="PF11919">
    <property type="entry name" value="PSME4_C"/>
    <property type="match status" value="1"/>
</dbReference>
<dbReference type="InterPro" id="IPR021843">
    <property type="entry name" value="PSME4_C"/>
</dbReference>
<keyword evidence="8" id="KW-0539">Nucleus</keyword>
<dbReference type="Proteomes" id="UP000807353">
    <property type="component" value="Unassembled WGS sequence"/>
</dbReference>
<evidence type="ECO:0000313" key="14">
    <source>
        <dbReference type="Proteomes" id="UP000807353"/>
    </source>
</evidence>
<evidence type="ECO:0000259" key="10">
    <source>
        <dbReference type="Pfam" id="PF11919"/>
    </source>
</evidence>
<evidence type="ECO:0000259" key="11">
    <source>
        <dbReference type="Pfam" id="PF16507"/>
    </source>
</evidence>
<evidence type="ECO:0000256" key="5">
    <source>
        <dbReference type="ARBA" id="ARBA00022737"/>
    </source>
</evidence>
<dbReference type="PANTHER" id="PTHR32170:SF3">
    <property type="entry name" value="PROTEASOME ACTIVATOR COMPLEX SUBUNIT 4"/>
    <property type="match status" value="1"/>
</dbReference>
<dbReference type="GO" id="GO:0006281">
    <property type="term" value="P:DNA repair"/>
    <property type="evidence" value="ECO:0007669"/>
    <property type="project" value="UniProtKB-KW"/>
</dbReference>
<evidence type="ECO:0000256" key="9">
    <source>
        <dbReference type="SAM" id="MobiDB-lite"/>
    </source>
</evidence>
<evidence type="ECO:0000256" key="4">
    <source>
        <dbReference type="ARBA" id="ARBA00022490"/>
    </source>
</evidence>
<dbReference type="GO" id="GO:0010499">
    <property type="term" value="P:proteasomal ubiquitin-independent protein catabolic process"/>
    <property type="evidence" value="ECO:0007669"/>
    <property type="project" value="TreeGrafter"/>
</dbReference>